<comment type="caution">
    <text evidence="1">The sequence shown here is derived from an EMBL/GenBank/DDBJ whole genome shotgun (WGS) entry which is preliminary data.</text>
</comment>
<reference evidence="1 2" key="1">
    <citation type="submission" date="2024-10" db="EMBL/GenBank/DDBJ databases">
        <title>The Natural Products Discovery Center: Release of the First 8490 Sequenced Strains for Exploring Actinobacteria Biosynthetic Diversity.</title>
        <authorList>
            <person name="Kalkreuter E."/>
            <person name="Kautsar S.A."/>
            <person name="Yang D."/>
            <person name="Bader C.D."/>
            <person name="Teijaro C.N."/>
            <person name="Fluegel L."/>
            <person name="Davis C.M."/>
            <person name="Simpson J.R."/>
            <person name="Lauterbach L."/>
            <person name="Steele A.D."/>
            <person name="Gui C."/>
            <person name="Meng S."/>
            <person name="Li G."/>
            <person name="Viehrig K."/>
            <person name="Ye F."/>
            <person name="Su P."/>
            <person name="Kiefer A.F."/>
            <person name="Nichols A."/>
            <person name="Cepeda A.J."/>
            <person name="Yan W."/>
            <person name="Fan B."/>
            <person name="Jiang Y."/>
            <person name="Adhikari A."/>
            <person name="Zheng C.-J."/>
            <person name="Schuster L."/>
            <person name="Cowan T.M."/>
            <person name="Smanski M.J."/>
            <person name="Chevrette M.G."/>
            <person name="De Carvalho L.P.S."/>
            <person name="Shen B."/>
        </authorList>
    </citation>
    <scope>NUCLEOTIDE SEQUENCE [LARGE SCALE GENOMIC DNA]</scope>
    <source>
        <strain evidence="1 2">NPDC087581</strain>
    </source>
</reference>
<organism evidence="1 2">
    <name type="scientific">Pseudomonas sivasensis</name>
    <dbReference type="NCBI Taxonomy" id="1880678"/>
    <lineage>
        <taxon>Bacteria</taxon>
        <taxon>Pseudomonadati</taxon>
        <taxon>Pseudomonadota</taxon>
        <taxon>Gammaproteobacteria</taxon>
        <taxon>Pseudomonadales</taxon>
        <taxon>Pseudomonadaceae</taxon>
        <taxon>Pseudomonas</taxon>
    </lineage>
</organism>
<proteinExistence type="predicted"/>
<keyword evidence="2" id="KW-1185">Reference proteome</keyword>
<dbReference type="RefSeq" id="WP_181642945.1">
    <property type="nucleotide sequence ID" value="NZ_JAAOWU010000002.1"/>
</dbReference>
<evidence type="ECO:0000313" key="1">
    <source>
        <dbReference type="EMBL" id="MFJ2680274.1"/>
    </source>
</evidence>
<sequence>MNKLLRSDRPDGGIIKVLSAVTASHTDAPMLTSVARVRSPVLAVFSGEDGQKLRFCLGKNL</sequence>
<dbReference type="EMBL" id="JBIUWZ010000031">
    <property type="protein sequence ID" value="MFJ2680274.1"/>
    <property type="molecule type" value="Genomic_DNA"/>
</dbReference>
<name>A0ABW8E6P4_9PSED</name>
<protein>
    <submittedName>
        <fullName evidence="1">Uncharacterized protein</fullName>
    </submittedName>
</protein>
<evidence type="ECO:0000313" key="2">
    <source>
        <dbReference type="Proteomes" id="UP001617213"/>
    </source>
</evidence>
<accession>A0ABW8E6P4</accession>
<dbReference type="Proteomes" id="UP001617213">
    <property type="component" value="Unassembled WGS sequence"/>
</dbReference>
<gene>
    <name evidence="1" type="ORF">ACIOWJ_19565</name>
</gene>